<dbReference type="PANTHER" id="PTHR48032">
    <property type="entry name" value="RNA-BINDING PROTEIN MUSASHI HOMOLOG RBP6"/>
    <property type="match status" value="1"/>
</dbReference>
<dbReference type="Pfam" id="PF00076">
    <property type="entry name" value="RRM_1"/>
    <property type="match status" value="2"/>
</dbReference>
<dbReference type="FunFam" id="3.30.70.330:FF:000025">
    <property type="entry name" value="RNA-binding protein Musashi homolog 2 isoform X1"/>
    <property type="match status" value="1"/>
</dbReference>
<dbReference type="Gene3D" id="3.30.70.330">
    <property type="match status" value="2"/>
</dbReference>
<dbReference type="InterPro" id="IPR012677">
    <property type="entry name" value="Nucleotide-bd_a/b_plait_sf"/>
</dbReference>
<dbReference type="Proteomes" id="UP000307440">
    <property type="component" value="Unassembled WGS sequence"/>
</dbReference>
<protein>
    <submittedName>
        <fullName evidence="6">RNA-binding domain-containing protein</fullName>
    </submittedName>
</protein>
<reference evidence="6 7" key="1">
    <citation type="journal article" date="2019" name="Nat. Ecol. Evol.">
        <title>Megaphylogeny resolves global patterns of mushroom evolution.</title>
        <authorList>
            <person name="Varga T."/>
            <person name="Krizsan K."/>
            <person name="Foldi C."/>
            <person name="Dima B."/>
            <person name="Sanchez-Garcia M."/>
            <person name="Sanchez-Ramirez S."/>
            <person name="Szollosi G.J."/>
            <person name="Szarkandi J.G."/>
            <person name="Papp V."/>
            <person name="Albert L."/>
            <person name="Andreopoulos W."/>
            <person name="Angelini C."/>
            <person name="Antonin V."/>
            <person name="Barry K.W."/>
            <person name="Bougher N.L."/>
            <person name="Buchanan P."/>
            <person name="Buyck B."/>
            <person name="Bense V."/>
            <person name="Catcheside P."/>
            <person name="Chovatia M."/>
            <person name="Cooper J."/>
            <person name="Damon W."/>
            <person name="Desjardin D."/>
            <person name="Finy P."/>
            <person name="Geml J."/>
            <person name="Haridas S."/>
            <person name="Hughes K."/>
            <person name="Justo A."/>
            <person name="Karasinski D."/>
            <person name="Kautmanova I."/>
            <person name="Kiss B."/>
            <person name="Kocsube S."/>
            <person name="Kotiranta H."/>
            <person name="LaButti K.M."/>
            <person name="Lechner B.E."/>
            <person name="Liimatainen K."/>
            <person name="Lipzen A."/>
            <person name="Lukacs Z."/>
            <person name="Mihaltcheva S."/>
            <person name="Morgado L.N."/>
            <person name="Niskanen T."/>
            <person name="Noordeloos M.E."/>
            <person name="Ohm R.A."/>
            <person name="Ortiz-Santana B."/>
            <person name="Ovrebo C."/>
            <person name="Racz N."/>
            <person name="Riley R."/>
            <person name="Savchenko A."/>
            <person name="Shiryaev A."/>
            <person name="Soop K."/>
            <person name="Spirin V."/>
            <person name="Szebenyi C."/>
            <person name="Tomsovsky M."/>
            <person name="Tulloss R.E."/>
            <person name="Uehling J."/>
            <person name="Grigoriev I.V."/>
            <person name="Vagvolgyi C."/>
            <person name="Papp T."/>
            <person name="Martin F.M."/>
            <person name="Miettinen O."/>
            <person name="Hibbett D.S."/>
            <person name="Nagy L.G."/>
        </authorList>
    </citation>
    <scope>NUCLEOTIDE SEQUENCE [LARGE SCALE GENOMIC DNA]</scope>
    <source>
        <strain evidence="6 7">CBS 121175</strain>
    </source>
</reference>
<dbReference type="SUPFAM" id="SSF54928">
    <property type="entry name" value="RNA-binding domain, RBD"/>
    <property type="match status" value="2"/>
</dbReference>
<dbReference type="AlphaFoldDB" id="A0A5C3KJR9"/>
<keyword evidence="2 3" id="KW-0694">RNA-binding</keyword>
<keyword evidence="7" id="KW-1185">Reference proteome</keyword>
<evidence type="ECO:0000256" key="1">
    <source>
        <dbReference type="ARBA" id="ARBA00022737"/>
    </source>
</evidence>
<dbReference type="PROSITE" id="PS50102">
    <property type="entry name" value="RRM"/>
    <property type="match status" value="2"/>
</dbReference>
<organism evidence="6 7">
    <name type="scientific">Coprinopsis marcescibilis</name>
    <name type="common">Agaric fungus</name>
    <name type="synonym">Psathyrella marcescibilis</name>
    <dbReference type="NCBI Taxonomy" id="230819"/>
    <lineage>
        <taxon>Eukaryota</taxon>
        <taxon>Fungi</taxon>
        <taxon>Dikarya</taxon>
        <taxon>Basidiomycota</taxon>
        <taxon>Agaricomycotina</taxon>
        <taxon>Agaricomycetes</taxon>
        <taxon>Agaricomycetidae</taxon>
        <taxon>Agaricales</taxon>
        <taxon>Agaricineae</taxon>
        <taxon>Psathyrellaceae</taxon>
        <taxon>Coprinopsis</taxon>
    </lineage>
</organism>
<sequence>MSKPLNADLYGDIYADEFQEFLDSEGIDPPSTSTDPKASEPGSASPNPQALEDATDGEPATKQANDAGASDSATLGSLSYSAQIAQQFSSYKQHPSQERQPRAIQQHTPIQLSHTSTPGSSDSVFGKKPSEMHDAGKMFVGGLSWDTTDEGLKRYFEQFGKVDAVTIMRDSNTGVSRGFAFFTFENPNCVEAVLKQSHTLDGKSIDPKRAIPREEHLRNTRFFVGGLAPDTTTEGMRSFFSEYGKVVDTTVMLDRETGRSKGFGFVTFEDVGTSLDHIVGKGLVLDGKEIEIKPAQARSQREQTRNLVNKINNSNTRESTPDKAQQPIPQLFPGTMAGWNPLYNRMPQMQALLMNRNNMPALGNNLLMGMNPMMAMGMGGQAGMNLMAGMAGMPNMNMMMMGGMNGMGANPNLNAMNNMANMRMNPQSGMMGLGQMQNPNMGGNAGKPGVQSSIGPSRVNGVRKQPGFHPYSR</sequence>
<dbReference type="SMART" id="SM00360">
    <property type="entry name" value="RRM"/>
    <property type="match status" value="2"/>
</dbReference>
<gene>
    <name evidence="6" type="ORF">FA15DRAFT_673487</name>
</gene>
<feature type="region of interest" description="Disordered" evidence="4">
    <location>
        <begin position="21"/>
        <end position="73"/>
    </location>
</feature>
<dbReference type="OrthoDB" id="1875751at2759"/>
<name>A0A5C3KJR9_COPMA</name>
<feature type="domain" description="RRM" evidence="5">
    <location>
        <begin position="136"/>
        <end position="211"/>
    </location>
</feature>
<evidence type="ECO:0000259" key="5">
    <source>
        <dbReference type="PROSITE" id="PS50102"/>
    </source>
</evidence>
<dbReference type="InterPro" id="IPR035979">
    <property type="entry name" value="RBD_domain_sf"/>
</dbReference>
<evidence type="ECO:0000256" key="4">
    <source>
        <dbReference type="SAM" id="MobiDB-lite"/>
    </source>
</evidence>
<evidence type="ECO:0000313" key="7">
    <source>
        <dbReference type="Proteomes" id="UP000307440"/>
    </source>
</evidence>
<accession>A0A5C3KJR9</accession>
<dbReference type="STRING" id="230819.A0A5C3KJR9"/>
<dbReference type="InterPro" id="IPR000504">
    <property type="entry name" value="RRM_dom"/>
</dbReference>
<evidence type="ECO:0000256" key="3">
    <source>
        <dbReference type="PROSITE-ProRule" id="PRU00176"/>
    </source>
</evidence>
<feature type="compositionally biased region" description="Polar residues" evidence="4">
    <location>
        <begin position="103"/>
        <end position="123"/>
    </location>
</feature>
<proteinExistence type="predicted"/>
<feature type="compositionally biased region" description="Polar residues" evidence="4">
    <location>
        <begin position="30"/>
        <end position="48"/>
    </location>
</feature>
<feature type="domain" description="RRM" evidence="5">
    <location>
        <begin position="220"/>
        <end position="297"/>
    </location>
</feature>
<keyword evidence="1" id="KW-0677">Repeat</keyword>
<feature type="region of interest" description="Disordered" evidence="4">
    <location>
        <begin position="89"/>
        <end position="130"/>
    </location>
</feature>
<dbReference type="EMBL" id="ML210300">
    <property type="protein sequence ID" value="TFK20450.1"/>
    <property type="molecule type" value="Genomic_DNA"/>
</dbReference>
<dbReference type="PANTHER" id="PTHR48032:SF6">
    <property type="entry name" value="RNA-BINDING (RRM_RBD_RNP MOTIFS) FAMILY PROTEIN"/>
    <property type="match status" value="1"/>
</dbReference>
<evidence type="ECO:0000313" key="6">
    <source>
        <dbReference type="EMBL" id="TFK20450.1"/>
    </source>
</evidence>
<dbReference type="GO" id="GO:0003729">
    <property type="term" value="F:mRNA binding"/>
    <property type="evidence" value="ECO:0007669"/>
    <property type="project" value="TreeGrafter"/>
</dbReference>
<feature type="region of interest" description="Disordered" evidence="4">
    <location>
        <begin position="437"/>
        <end position="473"/>
    </location>
</feature>
<dbReference type="GO" id="GO:0006417">
    <property type="term" value="P:regulation of translation"/>
    <property type="evidence" value="ECO:0007669"/>
    <property type="project" value="TreeGrafter"/>
</dbReference>
<evidence type="ECO:0000256" key="2">
    <source>
        <dbReference type="ARBA" id="ARBA00022884"/>
    </source>
</evidence>